<feature type="transmembrane region" description="Helical" evidence="1">
    <location>
        <begin position="34"/>
        <end position="57"/>
    </location>
</feature>
<accession>X1VYA8</accession>
<feature type="transmembrane region" description="Helical" evidence="1">
    <location>
        <begin position="5"/>
        <end position="22"/>
    </location>
</feature>
<proteinExistence type="predicted"/>
<comment type="caution">
    <text evidence="2">The sequence shown here is derived from an EMBL/GenBank/DDBJ whole genome shotgun (WGS) entry which is preliminary data.</text>
</comment>
<dbReference type="AlphaFoldDB" id="X1VYA8"/>
<dbReference type="EMBL" id="BARW01040092">
    <property type="protein sequence ID" value="GAJ24406.1"/>
    <property type="molecule type" value="Genomic_DNA"/>
</dbReference>
<keyword evidence="1" id="KW-0812">Transmembrane</keyword>
<gene>
    <name evidence="2" type="ORF">S12H4_60768</name>
</gene>
<evidence type="ECO:0000256" key="1">
    <source>
        <dbReference type="SAM" id="Phobius"/>
    </source>
</evidence>
<name>X1VYA8_9ZZZZ</name>
<keyword evidence="1" id="KW-1133">Transmembrane helix</keyword>
<evidence type="ECO:0000313" key="2">
    <source>
        <dbReference type="EMBL" id="GAJ24406.1"/>
    </source>
</evidence>
<feature type="non-terminal residue" evidence="2">
    <location>
        <position position="1"/>
    </location>
</feature>
<sequence length="66" mass="6904">IAGGILRHITVMVVAMVAAYLMGPGRPGAYELIVQLILVAFAGLVPGILGFAIGWGIELVRNKKST</sequence>
<reference evidence="2" key="1">
    <citation type="journal article" date="2014" name="Front. Microbiol.">
        <title>High frequency of phylogenetically diverse reductive dehalogenase-homologous genes in deep subseafloor sedimentary metagenomes.</title>
        <authorList>
            <person name="Kawai M."/>
            <person name="Futagami T."/>
            <person name="Toyoda A."/>
            <person name="Takaki Y."/>
            <person name="Nishi S."/>
            <person name="Hori S."/>
            <person name="Arai W."/>
            <person name="Tsubouchi T."/>
            <person name="Morono Y."/>
            <person name="Uchiyama I."/>
            <person name="Ito T."/>
            <person name="Fujiyama A."/>
            <person name="Inagaki F."/>
            <person name="Takami H."/>
        </authorList>
    </citation>
    <scope>NUCLEOTIDE SEQUENCE</scope>
    <source>
        <strain evidence="2">Expedition CK06-06</strain>
    </source>
</reference>
<keyword evidence="1" id="KW-0472">Membrane</keyword>
<organism evidence="2">
    <name type="scientific">marine sediment metagenome</name>
    <dbReference type="NCBI Taxonomy" id="412755"/>
    <lineage>
        <taxon>unclassified sequences</taxon>
        <taxon>metagenomes</taxon>
        <taxon>ecological metagenomes</taxon>
    </lineage>
</organism>
<protein>
    <submittedName>
        <fullName evidence="2">Uncharacterized protein</fullName>
    </submittedName>
</protein>